<organism evidence="2 3">
    <name type="scientific">Porphyromonas loveana</name>
    <dbReference type="NCBI Taxonomy" id="1884669"/>
    <lineage>
        <taxon>Bacteria</taxon>
        <taxon>Pseudomonadati</taxon>
        <taxon>Bacteroidota</taxon>
        <taxon>Bacteroidia</taxon>
        <taxon>Bacteroidales</taxon>
        <taxon>Porphyromonadaceae</taxon>
        <taxon>Porphyromonas</taxon>
    </lineage>
</organism>
<keyword evidence="3" id="KW-1185">Reference proteome</keyword>
<keyword evidence="1" id="KW-1133">Transmembrane helix</keyword>
<feature type="transmembrane region" description="Helical" evidence="1">
    <location>
        <begin position="62"/>
        <end position="82"/>
    </location>
</feature>
<name>A0A2U1FMK6_9PORP</name>
<evidence type="ECO:0000256" key="1">
    <source>
        <dbReference type="SAM" id="Phobius"/>
    </source>
</evidence>
<evidence type="ECO:0000313" key="3">
    <source>
        <dbReference type="Proteomes" id="UP000245462"/>
    </source>
</evidence>
<dbReference type="Proteomes" id="UP000245462">
    <property type="component" value="Unassembled WGS sequence"/>
</dbReference>
<accession>A0A2U1FMK6</accession>
<protein>
    <submittedName>
        <fullName evidence="2">Uncharacterized protein</fullName>
    </submittedName>
</protein>
<evidence type="ECO:0000313" key="2">
    <source>
        <dbReference type="EMBL" id="PVZ13332.1"/>
    </source>
</evidence>
<dbReference type="EMBL" id="QEKY01000003">
    <property type="protein sequence ID" value="PVZ13332.1"/>
    <property type="molecule type" value="Genomic_DNA"/>
</dbReference>
<comment type="caution">
    <text evidence="2">The sequence shown here is derived from an EMBL/GenBank/DDBJ whole genome shotgun (WGS) entry which is preliminary data.</text>
</comment>
<gene>
    <name evidence="2" type="ORF">C7382_10325</name>
</gene>
<reference evidence="2 3" key="1">
    <citation type="submission" date="2018-04" db="EMBL/GenBank/DDBJ databases">
        <title>Genomic Encyclopedia of Type Strains, Phase IV (KMG-IV): sequencing the most valuable type-strain genomes for metagenomic binning, comparative biology and taxonomic classification.</title>
        <authorList>
            <person name="Goeker M."/>
        </authorList>
    </citation>
    <scope>NUCLEOTIDE SEQUENCE [LARGE SCALE GENOMIC DNA]</scope>
    <source>
        <strain evidence="2 3">DSM 28520</strain>
    </source>
</reference>
<feature type="transmembrane region" description="Helical" evidence="1">
    <location>
        <begin position="111"/>
        <end position="131"/>
    </location>
</feature>
<dbReference type="AlphaFoldDB" id="A0A2U1FMK6"/>
<feature type="transmembrane region" description="Helical" evidence="1">
    <location>
        <begin position="21"/>
        <end position="47"/>
    </location>
</feature>
<proteinExistence type="predicted"/>
<sequence>MRKIIDYIVYRLYNIYLHKEPAPLASVTAFTTILLSAFCVFLGILFLRVCFNVSIREMNSNAPYISVGIYVFSVFAIVYWRVKRKYTEEYISKELEQKFKGSKYNKSVQSWVFLVTIPILFLAFMIMASIIG</sequence>
<keyword evidence="1" id="KW-0812">Transmembrane</keyword>
<keyword evidence="1" id="KW-0472">Membrane</keyword>